<keyword evidence="1" id="KW-0175">Coiled coil</keyword>
<name>A0AAD9C5Q1_DISEL</name>
<keyword evidence="4" id="KW-1185">Reference proteome</keyword>
<dbReference type="EMBL" id="JASDAP010000010">
    <property type="protein sequence ID" value="KAK1896070.1"/>
    <property type="molecule type" value="Genomic_DNA"/>
</dbReference>
<dbReference type="Proteomes" id="UP001228049">
    <property type="component" value="Unassembled WGS sequence"/>
</dbReference>
<feature type="coiled-coil region" evidence="1">
    <location>
        <begin position="56"/>
        <end position="125"/>
    </location>
</feature>
<dbReference type="InterPro" id="IPR016187">
    <property type="entry name" value="CTDL_fold"/>
</dbReference>
<evidence type="ECO:0000313" key="3">
    <source>
        <dbReference type="EMBL" id="KAK1896070.1"/>
    </source>
</evidence>
<feature type="region of interest" description="Disordered" evidence="2">
    <location>
        <begin position="185"/>
        <end position="207"/>
    </location>
</feature>
<dbReference type="InterPro" id="IPR016186">
    <property type="entry name" value="C-type_lectin-like/link_sf"/>
</dbReference>
<gene>
    <name evidence="3" type="ORF">KUDE01_021518</name>
</gene>
<dbReference type="AlphaFoldDB" id="A0AAD9C5Q1"/>
<evidence type="ECO:0000256" key="1">
    <source>
        <dbReference type="SAM" id="Coils"/>
    </source>
</evidence>
<comment type="caution">
    <text evidence="3">The sequence shown here is derived from an EMBL/GenBank/DDBJ whole genome shotgun (WGS) entry which is preliminary data.</text>
</comment>
<proteinExistence type="predicted"/>
<dbReference type="SUPFAM" id="SSF56436">
    <property type="entry name" value="C-type lectin-like"/>
    <property type="match status" value="1"/>
</dbReference>
<protein>
    <submittedName>
        <fullName evidence="3">C-type lectin domain family 12 member A</fullName>
    </submittedName>
</protein>
<evidence type="ECO:0000256" key="2">
    <source>
        <dbReference type="SAM" id="MobiDB-lite"/>
    </source>
</evidence>
<accession>A0AAD9C5Q1</accession>
<sequence>MGLRIYFDTLSHESGPIQFKENSTLLATNTKLFLAPLIQKSDPIQLKEVSTLRANNTKLSLENANMKRDNKNLTDQLGNLTQAYTVSESNVKNLSAGVEELKTRNQELETKTNNLTQQIQDMTTNWNELNVSRAQWSIDSYCKQPDKTNCHPCQRGWFHTEPSCYVINDPPWRTWEEAREDCKGKNSDLAVAHNPAEKRKSQKKLTM</sequence>
<organism evidence="3 4">
    <name type="scientific">Dissostichus eleginoides</name>
    <name type="common">Patagonian toothfish</name>
    <name type="synonym">Dissostichus amissus</name>
    <dbReference type="NCBI Taxonomy" id="100907"/>
    <lineage>
        <taxon>Eukaryota</taxon>
        <taxon>Metazoa</taxon>
        <taxon>Chordata</taxon>
        <taxon>Craniata</taxon>
        <taxon>Vertebrata</taxon>
        <taxon>Euteleostomi</taxon>
        <taxon>Actinopterygii</taxon>
        <taxon>Neopterygii</taxon>
        <taxon>Teleostei</taxon>
        <taxon>Neoteleostei</taxon>
        <taxon>Acanthomorphata</taxon>
        <taxon>Eupercaria</taxon>
        <taxon>Perciformes</taxon>
        <taxon>Notothenioidei</taxon>
        <taxon>Nototheniidae</taxon>
        <taxon>Dissostichus</taxon>
    </lineage>
</organism>
<reference evidence="3" key="1">
    <citation type="submission" date="2023-04" db="EMBL/GenBank/DDBJ databases">
        <title>Chromosome-level genome of Chaenocephalus aceratus.</title>
        <authorList>
            <person name="Park H."/>
        </authorList>
    </citation>
    <scope>NUCLEOTIDE SEQUENCE</scope>
    <source>
        <strain evidence="3">DE</strain>
        <tissue evidence="3">Muscle</tissue>
    </source>
</reference>
<dbReference type="Gene3D" id="3.10.100.10">
    <property type="entry name" value="Mannose-Binding Protein A, subunit A"/>
    <property type="match status" value="1"/>
</dbReference>
<evidence type="ECO:0000313" key="4">
    <source>
        <dbReference type="Proteomes" id="UP001228049"/>
    </source>
</evidence>